<dbReference type="GO" id="GO:0042597">
    <property type="term" value="C:periplasmic space"/>
    <property type="evidence" value="ECO:0007669"/>
    <property type="project" value="UniProtKB-ARBA"/>
</dbReference>
<dbReference type="EMBL" id="QWKP01000170">
    <property type="protein sequence ID" value="RHA42652.1"/>
    <property type="molecule type" value="Genomic_DNA"/>
</dbReference>
<dbReference type="InterPro" id="IPR000914">
    <property type="entry name" value="SBP_5_dom"/>
</dbReference>
<feature type="chain" id="PRO_5039628559" evidence="1">
    <location>
        <begin position="23"/>
        <end position="548"/>
    </location>
</feature>
<gene>
    <name evidence="3" type="ORF">D1825_07125</name>
</gene>
<reference evidence="3 4" key="1">
    <citation type="submission" date="2018-08" db="EMBL/GenBank/DDBJ databases">
        <title>Cellulomonas rhizosphaerae sp. nov., a novel actinomycete isolated from soil.</title>
        <authorList>
            <person name="Tian Y."/>
        </authorList>
    </citation>
    <scope>NUCLEOTIDE SEQUENCE [LARGE SCALE GENOMIC DNA]</scope>
    <source>
        <strain evidence="3 4">NEAU-TCZ24</strain>
    </source>
</reference>
<dbReference type="OrthoDB" id="5240629at2"/>
<sequence>MSRHVPLPARLRAGRPPLRALAAAVLVALLAACSSSGGSGDEASSSASSSDAPVAGGTYVHALEADPLGCLDAPQQRFHVALNITRQLADSLVDQDPETGKIVPWLAKSWEISDDAKTFTFHLVDGATFSDGKPVDAAAVKANLDRIVALGAKAIGAGPWIQGYQSTEAVDPSTAVVTFDRPNVQFLQALSGSWFGLISPADTGKSPEELCKGTYAGSGPFTLESYTKDQDAVLLKRTGYDWPSSLAAHKGEAYLDKLQFTFVPEASVRSGTLTSGQVQSISLVTWQDEEPLKAAGDTLLTARQPGLTESWIPNQQSWLADDEPVRQAIRYAINSQEIVDTVYGPTYRSRTAPLNSTTPGYVDLSSELPYDQAKAAKLLEDDGWKLGADGIRVKDGKRLSLNVIASYTDLELIQQQLKAVGIEYKIRQLDPAAASKATIAGDYDIYAWTMTRADPTVLNALFSSDWTSLGYAKANPSELDDLLATQESTVDPDERAAAAAEVQKYIVERAWLIPIVDRAWTYGTGPTSHGLRLDGETKLVFYDAWIGK</sequence>
<dbReference type="PIRSF" id="PIRSF002741">
    <property type="entry name" value="MppA"/>
    <property type="match status" value="1"/>
</dbReference>
<accession>A0A413RMR3</accession>
<dbReference type="SUPFAM" id="SSF53850">
    <property type="entry name" value="Periplasmic binding protein-like II"/>
    <property type="match status" value="1"/>
</dbReference>
<keyword evidence="1" id="KW-0732">Signal</keyword>
<dbReference type="Gene3D" id="3.10.105.10">
    <property type="entry name" value="Dipeptide-binding Protein, Domain 3"/>
    <property type="match status" value="1"/>
</dbReference>
<evidence type="ECO:0000256" key="1">
    <source>
        <dbReference type="SAM" id="SignalP"/>
    </source>
</evidence>
<dbReference type="Gene3D" id="3.40.190.10">
    <property type="entry name" value="Periplasmic binding protein-like II"/>
    <property type="match status" value="1"/>
</dbReference>
<evidence type="ECO:0000259" key="2">
    <source>
        <dbReference type="Pfam" id="PF00496"/>
    </source>
</evidence>
<dbReference type="CDD" id="cd08492">
    <property type="entry name" value="PBP2_NikA_DppA_OppA_like_15"/>
    <property type="match status" value="1"/>
</dbReference>
<name>A0A413RMR3_9CELL</name>
<dbReference type="PANTHER" id="PTHR30290">
    <property type="entry name" value="PERIPLASMIC BINDING COMPONENT OF ABC TRANSPORTER"/>
    <property type="match status" value="1"/>
</dbReference>
<dbReference type="AlphaFoldDB" id="A0A413RMR3"/>
<organism evidence="3 4">
    <name type="scientific">Cellulomonas rhizosphaerae</name>
    <dbReference type="NCBI Taxonomy" id="2293719"/>
    <lineage>
        <taxon>Bacteria</taxon>
        <taxon>Bacillati</taxon>
        <taxon>Actinomycetota</taxon>
        <taxon>Actinomycetes</taxon>
        <taxon>Micrococcales</taxon>
        <taxon>Cellulomonadaceae</taxon>
        <taxon>Cellulomonas</taxon>
    </lineage>
</organism>
<dbReference type="GO" id="GO:0043190">
    <property type="term" value="C:ATP-binding cassette (ABC) transporter complex"/>
    <property type="evidence" value="ECO:0007669"/>
    <property type="project" value="InterPro"/>
</dbReference>
<keyword evidence="4" id="KW-1185">Reference proteome</keyword>
<dbReference type="RefSeq" id="WP_118766747.1">
    <property type="nucleotide sequence ID" value="NZ_QWKP01000170.1"/>
</dbReference>
<dbReference type="GO" id="GO:0015833">
    <property type="term" value="P:peptide transport"/>
    <property type="evidence" value="ECO:0007669"/>
    <property type="project" value="TreeGrafter"/>
</dbReference>
<feature type="signal peptide" evidence="1">
    <location>
        <begin position="1"/>
        <end position="22"/>
    </location>
</feature>
<feature type="domain" description="Solute-binding protein family 5" evidence="2">
    <location>
        <begin position="101"/>
        <end position="456"/>
    </location>
</feature>
<dbReference type="PROSITE" id="PS51257">
    <property type="entry name" value="PROKAR_LIPOPROTEIN"/>
    <property type="match status" value="1"/>
</dbReference>
<dbReference type="InterPro" id="IPR039424">
    <property type="entry name" value="SBP_5"/>
</dbReference>
<protein>
    <submittedName>
        <fullName evidence="3">ABC transporter substrate-binding protein</fullName>
    </submittedName>
</protein>
<dbReference type="GO" id="GO:1904680">
    <property type="term" value="F:peptide transmembrane transporter activity"/>
    <property type="evidence" value="ECO:0007669"/>
    <property type="project" value="TreeGrafter"/>
</dbReference>
<proteinExistence type="predicted"/>
<dbReference type="Pfam" id="PF00496">
    <property type="entry name" value="SBP_bac_5"/>
    <property type="match status" value="1"/>
</dbReference>
<comment type="caution">
    <text evidence="3">The sequence shown here is derived from an EMBL/GenBank/DDBJ whole genome shotgun (WGS) entry which is preliminary data.</text>
</comment>
<evidence type="ECO:0000313" key="3">
    <source>
        <dbReference type="EMBL" id="RHA42652.1"/>
    </source>
</evidence>
<dbReference type="InterPro" id="IPR030678">
    <property type="entry name" value="Peptide/Ni-bd"/>
</dbReference>
<evidence type="ECO:0000313" key="4">
    <source>
        <dbReference type="Proteomes" id="UP000283374"/>
    </source>
</evidence>
<dbReference type="Proteomes" id="UP000283374">
    <property type="component" value="Unassembled WGS sequence"/>
</dbReference>